<evidence type="ECO:0000256" key="3">
    <source>
        <dbReference type="ARBA" id="ARBA00022679"/>
    </source>
</evidence>
<reference evidence="8" key="1">
    <citation type="submission" date="2021-02" db="EMBL/GenBank/DDBJ databases">
        <authorList>
            <person name="Nowell W R."/>
        </authorList>
    </citation>
    <scope>NUCLEOTIDE SEQUENCE</scope>
</reference>
<evidence type="ECO:0000259" key="7">
    <source>
        <dbReference type="PROSITE" id="PS50011"/>
    </source>
</evidence>
<keyword evidence="6" id="KW-0067">ATP-binding</keyword>
<dbReference type="Proteomes" id="UP000682733">
    <property type="component" value="Unassembled WGS sequence"/>
</dbReference>
<dbReference type="Gene3D" id="1.10.510.10">
    <property type="entry name" value="Transferase(Phosphotransferase) domain 1"/>
    <property type="match status" value="2"/>
</dbReference>
<keyword evidence="3" id="KW-0808">Transferase</keyword>
<dbReference type="Pfam" id="PF00069">
    <property type="entry name" value="Pkinase"/>
    <property type="match status" value="1"/>
</dbReference>
<keyword evidence="2" id="KW-0723">Serine/threonine-protein kinase</keyword>
<evidence type="ECO:0000256" key="5">
    <source>
        <dbReference type="ARBA" id="ARBA00022777"/>
    </source>
</evidence>
<dbReference type="InterPro" id="IPR008266">
    <property type="entry name" value="Tyr_kinase_AS"/>
</dbReference>
<evidence type="ECO:0000256" key="4">
    <source>
        <dbReference type="ARBA" id="ARBA00022741"/>
    </source>
</evidence>
<dbReference type="InterPro" id="IPR020635">
    <property type="entry name" value="Tyr_kinase_cat_dom"/>
</dbReference>
<dbReference type="EMBL" id="CAJOBA010051277">
    <property type="protein sequence ID" value="CAF4242991.1"/>
    <property type="molecule type" value="Genomic_DNA"/>
</dbReference>
<dbReference type="GO" id="GO:0004674">
    <property type="term" value="F:protein serine/threonine kinase activity"/>
    <property type="evidence" value="ECO:0007669"/>
    <property type="project" value="UniProtKB-KW"/>
</dbReference>
<dbReference type="AlphaFoldDB" id="A0A8S2FF05"/>
<dbReference type="PANTHER" id="PTHR48016:SF32">
    <property type="entry name" value="MITOGEN-ACTIVATED PROTEIN KINASE KINASE KINASE 4"/>
    <property type="match status" value="1"/>
</dbReference>
<comment type="similarity">
    <text evidence="1">Belongs to the protein kinase superfamily. STE Ser/Thr protein kinase family. MAP kinase kinase kinase subfamily.</text>
</comment>
<gene>
    <name evidence="8" type="ORF">OVA965_LOCUS34699</name>
    <name evidence="9" type="ORF">TMI583_LOCUS35637</name>
</gene>
<dbReference type="InterPro" id="IPR011009">
    <property type="entry name" value="Kinase-like_dom_sf"/>
</dbReference>
<dbReference type="GO" id="GO:0004713">
    <property type="term" value="F:protein tyrosine kinase activity"/>
    <property type="evidence" value="ECO:0007669"/>
    <property type="project" value="InterPro"/>
</dbReference>
<dbReference type="EMBL" id="CAJNOK010029443">
    <property type="protein sequence ID" value="CAF1447754.1"/>
    <property type="molecule type" value="Genomic_DNA"/>
</dbReference>
<dbReference type="GO" id="GO:0005524">
    <property type="term" value="F:ATP binding"/>
    <property type="evidence" value="ECO:0007669"/>
    <property type="project" value="UniProtKB-KW"/>
</dbReference>
<dbReference type="PROSITE" id="PS50011">
    <property type="entry name" value="PROTEIN_KINASE_DOM"/>
    <property type="match status" value="1"/>
</dbReference>
<protein>
    <recommendedName>
        <fullName evidence="7">Protein kinase domain-containing protein</fullName>
    </recommendedName>
</protein>
<evidence type="ECO:0000256" key="6">
    <source>
        <dbReference type="ARBA" id="ARBA00022840"/>
    </source>
</evidence>
<organism evidence="8 10">
    <name type="scientific">Didymodactylos carnosus</name>
    <dbReference type="NCBI Taxonomy" id="1234261"/>
    <lineage>
        <taxon>Eukaryota</taxon>
        <taxon>Metazoa</taxon>
        <taxon>Spiralia</taxon>
        <taxon>Gnathifera</taxon>
        <taxon>Rotifera</taxon>
        <taxon>Eurotatoria</taxon>
        <taxon>Bdelloidea</taxon>
        <taxon>Philodinida</taxon>
        <taxon>Philodinidae</taxon>
        <taxon>Didymodactylos</taxon>
    </lineage>
</organism>
<keyword evidence="4" id="KW-0547">Nucleotide-binding</keyword>
<evidence type="ECO:0000256" key="2">
    <source>
        <dbReference type="ARBA" id="ARBA00022527"/>
    </source>
</evidence>
<sequence length="400" mass="45502">MDRAIDRKRSSDGLIGQIKQVDNRSRMPLIPNKVQEDLARLKIRNWRKLSLLARGQFATSYTCTTENGEVLCYKQYRIQPNDAQAIGKVLEQLIPIVHIEHENLIRYRGIALEQDHILFFMEYCSFGTVAQLLIGSQVEPSAAVTNDLTTDGRTRSSTATTISETDLISSTIPSNRRGPFQQNPNVQHLTCSIAEDDINSKLIDVGIISSQDGYAFLDEGLVKIYVKQLLSALSCLHDQGIIHRDIRCVNIFLKDTTKLQIKLGDLNFVYDFKFMKQNQQKISDDVAEVESIRESIAFTSPETITQNETTTKSDIWSLGCSLIHMLTGRIPWSNYTVASSVYYLTVKYRIACGEKPQIPEHLSENCVDFLKKCFMHDPNKRPSSVELEKHPFVTEEKKYK</sequence>
<feature type="domain" description="Protein kinase" evidence="7">
    <location>
        <begin position="46"/>
        <end position="393"/>
    </location>
</feature>
<dbReference type="SUPFAM" id="SSF56112">
    <property type="entry name" value="Protein kinase-like (PK-like)"/>
    <property type="match status" value="1"/>
</dbReference>
<evidence type="ECO:0000313" key="8">
    <source>
        <dbReference type="EMBL" id="CAF1447754.1"/>
    </source>
</evidence>
<keyword evidence="5" id="KW-0418">Kinase</keyword>
<accession>A0A8S2FF05</accession>
<evidence type="ECO:0000313" key="9">
    <source>
        <dbReference type="EMBL" id="CAF4242991.1"/>
    </source>
</evidence>
<dbReference type="PROSITE" id="PS00109">
    <property type="entry name" value="PROTEIN_KINASE_TYR"/>
    <property type="match status" value="1"/>
</dbReference>
<proteinExistence type="inferred from homology"/>
<comment type="caution">
    <text evidence="8">The sequence shown here is derived from an EMBL/GenBank/DDBJ whole genome shotgun (WGS) entry which is preliminary data.</text>
</comment>
<dbReference type="InterPro" id="IPR000719">
    <property type="entry name" value="Prot_kinase_dom"/>
</dbReference>
<evidence type="ECO:0000313" key="10">
    <source>
        <dbReference type="Proteomes" id="UP000677228"/>
    </source>
</evidence>
<evidence type="ECO:0000256" key="1">
    <source>
        <dbReference type="ARBA" id="ARBA00006529"/>
    </source>
</evidence>
<dbReference type="GO" id="GO:0035556">
    <property type="term" value="P:intracellular signal transduction"/>
    <property type="evidence" value="ECO:0007669"/>
    <property type="project" value="UniProtKB-ARBA"/>
</dbReference>
<dbReference type="Proteomes" id="UP000677228">
    <property type="component" value="Unassembled WGS sequence"/>
</dbReference>
<dbReference type="InterPro" id="IPR050538">
    <property type="entry name" value="MAP_kinase_kinase_kinase"/>
</dbReference>
<dbReference type="SMART" id="SM00219">
    <property type="entry name" value="TyrKc"/>
    <property type="match status" value="1"/>
</dbReference>
<name>A0A8S2FF05_9BILA</name>
<dbReference type="PANTHER" id="PTHR48016">
    <property type="entry name" value="MAP KINASE KINASE KINASE SSK2-RELATED-RELATED"/>
    <property type="match status" value="1"/>
</dbReference>